<organism evidence="1 2">
    <name type="scientific">Pyrolobus fumarii (strain DSM 11204 / 1A)</name>
    <dbReference type="NCBI Taxonomy" id="694429"/>
    <lineage>
        <taxon>Archaea</taxon>
        <taxon>Thermoproteota</taxon>
        <taxon>Thermoprotei</taxon>
        <taxon>Desulfurococcales</taxon>
        <taxon>Pyrodictiaceae</taxon>
        <taxon>Pyrolobus</taxon>
    </lineage>
</organism>
<accession>G0EFR0</accession>
<sequence>MLRVFLVSVHETNALREALETLARLDRELSRCCGVRIGLLANWLKWRYRLEWLVAAKRRYGLIVYVDSGGFQGRVEPEEYAGWLCRYWRLVDVVFAPDDPVLLCGDPLDEQCRRRKIWRTMALAVEFAQLVTERCPGALQRLSLTLQGLTPDEYMECYQGIIDMLGSVGVEASDLNPLITLGSLKLRSWRSRVAGLRGTIAEVVSEINLKPLHLLGVHGRDLHKVLNNANVHSADTGAQGLNYILKHRDVLGCERLGPECYARAVEREVFSSLEPLLKLSKLRTLDKFIPTAVERVAGSAEAQGA</sequence>
<evidence type="ECO:0000313" key="1">
    <source>
        <dbReference type="EMBL" id="AEM38231.1"/>
    </source>
</evidence>
<gene>
    <name evidence="1" type="ordered locus">Pyrfu_0359</name>
</gene>
<reference evidence="1 2" key="1">
    <citation type="journal article" date="2011" name="Stand. Genomic Sci.">
        <title>Complete genome sequence of the hyperthermophilic chemolithoautotroph Pyrolobus fumarii type strain (1A).</title>
        <authorList>
            <person name="Anderson I."/>
            <person name="Goker M."/>
            <person name="Nolan M."/>
            <person name="Lucas S."/>
            <person name="Hammon N."/>
            <person name="Deshpande S."/>
            <person name="Cheng J.F."/>
            <person name="Tapia R."/>
            <person name="Han C."/>
            <person name="Goodwin L."/>
            <person name="Pitluck S."/>
            <person name="Huntemann M."/>
            <person name="Liolios K."/>
            <person name="Ivanova N."/>
            <person name="Pagani I."/>
            <person name="Mavromatis K."/>
            <person name="Ovchinikova G."/>
            <person name="Pati A."/>
            <person name="Chen A."/>
            <person name="Palaniappan K."/>
            <person name="Land M."/>
            <person name="Hauser L."/>
            <person name="Brambilla E.M."/>
            <person name="Huber H."/>
            <person name="Yasawong M."/>
            <person name="Rohde M."/>
            <person name="Spring S."/>
            <person name="Abt B."/>
            <person name="Sikorski J."/>
            <person name="Wirth R."/>
            <person name="Detter J.C."/>
            <person name="Woyke T."/>
            <person name="Bristow J."/>
            <person name="Eisen J.A."/>
            <person name="Markowitz V."/>
            <person name="Hugenholtz P."/>
            <person name="Kyrpides N.C."/>
            <person name="Klenk H.P."/>
            <person name="Lapidus A."/>
        </authorList>
    </citation>
    <scope>NUCLEOTIDE SEQUENCE [LARGE SCALE GENOMIC DNA]</scope>
    <source>
        <strain evidence="2">DSM 11204 / 1A</strain>
    </source>
</reference>
<protein>
    <submittedName>
        <fullName evidence="1">Uncharacterized protein</fullName>
    </submittedName>
</protein>
<dbReference type="STRING" id="694429.Pyrfu_0359"/>
<keyword evidence="2" id="KW-1185">Reference proteome</keyword>
<name>G0EFR0_PYRF1</name>
<dbReference type="HOGENOM" id="CLU_910955_0_0_2"/>
<dbReference type="RefSeq" id="WP_014025908.1">
    <property type="nucleotide sequence ID" value="NC_015931.1"/>
</dbReference>
<dbReference type="AlphaFoldDB" id="G0EFR0"/>
<dbReference type="Proteomes" id="UP000001037">
    <property type="component" value="Chromosome"/>
</dbReference>
<dbReference type="GeneID" id="71696583"/>
<dbReference type="KEGG" id="pfm:Pyrfu_0359"/>
<dbReference type="InParanoid" id="G0EFR0"/>
<dbReference type="EMBL" id="CP002838">
    <property type="protein sequence ID" value="AEM38231.1"/>
    <property type="molecule type" value="Genomic_DNA"/>
</dbReference>
<evidence type="ECO:0000313" key="2">
    <source>
        <dbReference type="Proteomes" id="UP000001037"/>
    </source>
</evidence>
<proteinExistence type="predicted"/>